<evidence type="ECO:0000256" key="2">
    <source>
        <dbReference type="ARBA" id="ARBA00023134"/>
    </source>
</evidence>
<dbReference type="PANTHER" id="PTHR34784">
    <property type="entry name" value="50S RIBOSOMAL PROTEIN L34"/>
    <property type="match status" value="1"/>
</dbReference>
<dbReference type="Gene3D" id="3.30.1330.20">
    <property type="entry name" value="Tubulin/FtsZ, C-terminal domain"/>
    <property type="match status" value="1"/>
</dbReference>
<accession>A0A4S4NJJ4</accession>
<dbReference type="EMBL" id="SRKY01000001">
    <property type="protein sequence ID" value="THH38421.1"/>
    <property type="molecule type" value="Genomic_DNA"/>
</dbReference>
<keyword evidence="2" id="KW-0342">GTP-binding</keyword>
<dbReference type="OrthoDB" id="6165729at2"/>
<reference evidence="3 4" key="1">
    <citation type="submission" date="2019-04" db="EMBL/GenBank/DDBJ databases">
        <title>Shimia ponticola sp. nov., isolated from seawater.</title>
        <authorList>
            <person name="Kim Y.-O."/>
            <person name="Yoon J.-H."/>
        </authorList>
    </citation>
    <scope>NUCLEOTIDE SEQUENCE [LARGE SCALE GENOMIC DNA]</scope>
    <source>
        <strain evidence="3 4">MYP11</strain>
    </source>
</reference>
<evidence type="ECO:0000313" key="4">
    <source>
        <dbReference type="Proteomes" id="UP000306602"/>
    </source>
</evidence>
<proteinExistence type="predicted"/>
<dbReference type="Pfam" id="PF09585">
    <property type="entry name" value="Lin0512_fam"/>
    <property type="match status" value="1"/>
</dbReference>
<evidence type="ECO:0000313" key="3">
    <source>
        <dbReference type="EMBL" id="THH38421.1"/>
    </source>
</evidence>
<dbReference type="InterPro" id="IPR037103">
    <property type="entry name" value="Tubulin/FtsZ-like_C"/>
</dbReference>
<gene>
    <name evidence="3" type="ORF">E4Z66_02295</name>
</gene>
<dbReference type="PANTHER" id="PTHR34784:SF1">
    <property type="entry name" value="50S RIBOSOMAL PROTEIN L34"/>
    <property type="match status" value="1"/>
</dbReference>
<dbReference type="Proteomes" id="UP000306602">
    <property type="component" value="Unassembled WGS sequence"/>
</dbReference>
<dbReference type="RefSeq" id="WP_136461314.1">
    <property type="nucleotide sequence ID" value="NZ_SRKY01000001.1"/>
</dbReference>
<keyword evidence="1" id="KW-0547">Nucleotide-binding</keyword>
<organism evidence="3 4">
    <name type="scientific">Aliishimia ponticola</name>
    <dbReference type="NCBI Taxonomy" id="2499833"/>
    <lineage>
        <taxon>Bacteria</taxon>
        <taxon>Pseudomonadati</taxon>
        <taxon>Pseudomonadota</taxon>
        <taxon>Alphaproteobacteria</taxon>
        <taxon>Rhodobacterales</taxon>
        <taxon>Paracoccaceae</taxon>
        <taxon>Aliishimia</taxon>
    </lineage>
</organism>
<keyword evidence="4" id="KW-1185">Reference proteome</keyword>
<comment type="caution">
    <text evidence="3">The sequence shown here is derived from an EMBL/GenBank/DDBJ whole genome shotgun (WGS) entry which is preliminary data.</text>
</comment>
<protein>
    <submittedName>
        <fullName evidence="3">Uncharacterized protein</fullName>
    </submittedName>
</protein>
<dbReference type="InterPro" id="IPR011719">
    <property type="entry name" value="CHP02058"/>
</dbReference>
<name>A0A4S4NJJ4_9RHOB</name>
<dbReference type="AlphaFoldDB" id="A0A4S4NJJ4"/>
<dbReference type="GO" id="GO:0005525">
    <property type="term" value="F:GTP binding"/>
    <property type="evidence" value="ECO:0007669"/>
    <property type="project" value="UniProtKB-KW"/>
</dbReference>
<sequence>MTEQRVIIEMGMGNSQYGRDYTKAAARAIEDAIRHSSLPLVKGLNIPESDMRVQVTIGAQRPDAVDCAALVSSLPRGRAEIRAVKGGLDVPNPDTGDVLVVVSAAVEVFLPRQTGWRLTQKA</sequence>
<dbReference type="NCBIfam" id="TIGR02058">
    <property type="entry name" value="lin0512_fam"/>
    <property type="match status" value="1"/>
</dbReference>
<evidence type="ECO:0000256" key="1">
    <source>
        <dbReference type="ARBA" id="ARBA00022741"/>
    </source>
</evidence>